<reference evidence="7 8" key="1">
    <citation type="submission" date="2019-03" db="EMBL/GenBank/DDBJ databases">
        <title>Genomic Encyclopedia of Type Strains, Phase IV (KMG-IV): sequencing the most valuable type-strain genomes for metagenomic binning, comparative biology and taxonomic classification.</title>
        <authorList>
            <person name="Goeker M."/>
        </authorList>
    </citation>
    <scope>NUCLEOTIDE SEQUENCE [LARGE SCALE GENOMIC DNA]</scope>
    <source>
        <strain evidence="7 8">DSM 18401</strain>
    </source>
</reference>
<keyword evidence="4 5" id="KW-0472">Membrane</keyword>
<feature type="domain" description="Fatty acid hydroxylase" evidence="6">
    <location>
        <begin position="178"/>
        <end position="307"/>
    </location>
</feature>
<keyword evidence="3 5" id="KW-1133">Transmembrane helix</keyword>
<dbReference type="RefSeq" id="WP_133036353.1">
    <property type="nucleotide sequence ID" value="NZ_BAABEI010000004.1"/>
</dbReference>
<evidence type="ECO:0000313" key="7">
    <source>
        <dbReference type="EMBL" id="TCN36816.1"/>
    </source>
</evidence>
<feature type="transmembrane region" description="Helical" evidence="5">
    <location>
        <begin position="169"/>
        <end position="191"/>
    </location>
</feature>
<dbReference type="PANTHER" id="PTHR11863">
    <property type="entry name" value="STEROL DESATURASE"/>
    <property type="match status" value="1"/>
</dbReference>
<accession>A0A4R2C8M4</accession>
<gene>
    <name evidence="7" type="ORF">EV665_12479</name>
</gene>
<sequence length="344" mass="39837">MDDLKYGTRNKRGDWAPNQPVETAPLFTFPPRFLAILKWLPHYFFPWNAIFAASAVAYWAWVVPPVETMQRLGIGWAAWLYAVNAVCVLLFYGAFELHLYVLKRQENRFKYNGKFPADQKNTAFWFESQNLDNILRTFLSGVTIWTTIEVAMLWAYANGYAPWLSFAENPWTLALVALVVPIIHEFHFFCIHRLIHTPFLYKWVHSVHHNSVNPSPWSSLSMHPVEHLLYLGTAFYHLILPSNPVLMLYQLHYAGFGAIPGHVGFDKVEVGEETLVDSHAYAHYLHHKYFEVNYGDALIPLDKWFGTWHDGSAEGEARMQERYRRRKEKLAARKAHAEAQGAAE</sequence>
<evidence type="ECO:0000256" key="2">
    <source>
        <dbReference type="ARBA" id="ARBA00022692"/>
    </source>
</evidence>
<dbReference type="AlphaFoldDB" id="A0A4R2C8M4"/>
<dbReference type="GO" id="GO:0008610">
    <property type="term" value="P:lipid biosynthetic process"/>
    <property type="evidence" value="ECO:0007669"/>
    <property type="project" value="InterPro"/>
</dbReference>
<evidence type="ECO:0000313" key="8">
    <source>
        <dbReference type="Proteomes" id="UP000295351"/>
    </source>
</evidence>
<protein>
    <submittedName>
        <fullName evidence="7">Sterol desaturase/sphingolipid hydroxylase (Fatty acid hydroxylase superfamily)</fullName>
    </submittedName>
</protein>
<comment type="subcellular location">
    <subcellularLocation>
        <location evidence="1">Membrane</location>
    </subcellularLocation>
</comment>
<proteinExistence type="predicted"/>
<keyword evidence="2 5" id="KW-0812">Transmembrane</keyword>
<evidence type="ECO:0000256" key="3">
    <source>
        <dbReference type="ARBA" id="ARBA00022989"/>
    </source>
</evidence>
<organism evidence="7 8">
    <name type="scientific">Shinella granuli</name>
    <dbReference type="NCBI Taxonomy" id="323621"/>
    <lineage>
        <taxon>Bacteria</taxon>
        <taxon>Pseudomonadati</taxon>
        <taxon>Pseudomonadota</taxon>
        <taxon>Alphaproteobacteria</taxon>
        <taxon>Hyphomicrobiales</taxon>
        <taxon>Rhizobiaceae</taxon>
        <taxon>Shinella</taxon>
    </lineage>
</organism>
<dbReference type="GO" id="GO:0016020">
    <property type="term" value="C:membrane"/>
    <property type="evidence" value="ECO:0007669"/>
    <property type="project" value="UniProtKB-SubCell"/>
</dbReference>
<keyword evidence="8" id="KW-1185">Reference proteome</keyword>
<dbReference type="EMBL" id="SLVX01000024">
    <property type="protein sequence ID" value="TCN36816.1"/>
    <property type="molecule type" value="Genomic_DNA"/>
</dbReference>
<feature type="transmembrane region" description="Helical" evidence="5">
    <location>
        <begin position="73"/>
        <end position="95"/>
    </location>
</feature>
<name>A0A4R2C8M4_SHIGR</name>
<comment type="caution">
    <text evidence="7">The sequence shown here is derived from an EMBL/GenBank/DDBJ whole genome shotgun (WGS) entry which is preliminary data.</text>
</comment>
<dbReference type="GO" id="GO:0016491">
    <property type="term" value="F:oxidoreductase activity"/>
    <property type="evidence" value="ECO:0007669"/>
    <property type="project" value="InterPro"/>
</dbReference>
<evidence type="ECO:0000259" key="6">
    <source>
        <dbReference type="Pfam" id="PF04116"/>
    </source>
</evidence>
<dbReference type="InterPro" id="IPR050307">
    <property type="entry name" value="Sterol_Desaturase_Related"/>
</dbReference>
<dbReference type="GO" id="GO:0005506">
    <property type="term" value="F:iron ion binding"/>
    <property type="evidence" value="ECO:0007669"/>
    <property type="project" value="InterPro"/>
</dbReference>
<dbReference type="Pfam" id="PF04116">
    <property type="entry name" value="FA_hydroxylase"/>
    <property type="match status" value="1"/>
</dbReference>
<evidence type="ECO:0000256" key="4">
    <source>
        <dbReference type="ARBA" id="ARBA00023136"/>
    </source>
</evidence>
<dbReference type="InterPro" id="IPR006694">
    <property type="entry name" value="Fatty_acid_hydroxylase"/>
</dbReference>
<feature type="transmembrane region" description="Helical" evidence="5">
    <location>
        <begin position="43"/>
        <end position="61"/>
    </location>
</feature>
<dbReference type="Proteomes" id="UP000295351">
    <property type="component" value="Unassembled WGS sequence"/>
</dbReference>
<feature type="transmembrane region" description="Helical" evidence="5">
    <location>
        <begin position="138"/>
        <end position="157"/>
    </location>
</feature>
<evidence type="ECO:0000256" key="5">
    <source>
        <dbReference type="SAM" id="Phobius"/>
    </source>
</evidence>
<evidence type="ECO:0000256" key="1">
    <source>
        <dbReference type="ARBA" id="ARBA00004370"/>
    </source>
</evidence>